<dbReference type="PANTHER" id="PTHR43420:SF12">
    <property type="entry name" value="N-ACETYLTRANSFERASE DOMAIN-CONTAINING PROTEIN"/>
    <property type="match status" value="1"/>
</dbReference>
<dbReference type="PROSITE" id="PS51186">
    <property type="entry name" value="GNAT"/>
    <property type="match status" value="1"/>
</dbReference>
<dbReference type="GO" id="GO:0005840">
    <property type="term" value="C:ribosome"/>
    <property type="evidence" value="ECO:0007669"/>
    <property type="project" value="UniProtKB-KW"/>
</dbReference>
<evidence type="ECO:0000313" key="8">
    <source>
        <dbReference type="Proteomes" id="UP001556098"/>
    </source>
</evidence>
<evidence type="ECO:0000313" key="7">
    <source>
        <dbReference type="EMBL" id="MEW9921012.1"/>
    </source>
</evidence>
<comment type="subcellular location">
    <subcellularLocation>
        <location evidence="5">Cytoplasm</location>
    </subcellularLocation>
</comment>
<dbReference type="InterPro" id="IPR000182">
    <property type="entry name" value="GNAT_dom"/>
</dbReference>
<keyword evidence="7" id="KW-0687">Ribonucleoprotein</keyword>
<dbReference type="PANTHER" id="PTHR43420">
    <property type="entry name" value="ACETYLTRANSFERASE"/>
    <property type="match status" value="1"/>
</dbReference>
<dbReference type="EMBL" id="JBFNXX010000012">
    <property type="protein sequence ID" value="MEW9921012.1"/>
    <property type="molecule type" value="Genomic_DNA"/>
</dbReference>
<gene>
    <name evidence="7" type="primary">rimI</name>
    <name evidence="7" type="ORF">AB2B41_15475</name>
</gene>
<evidence type="ECO:0000256" key="4">
    <source>
        <dbReference type="ARBA" id="ARBA00023315"/>
    </source>
</evidence>
<comment type="catalytic activity">
    <reaction evidence="5">
        <text>N-terminal L-alanyl-[ribosomal protein bS18] + acetyl-CoA = N-terminal N(alpha)-acetyl-L-alanyl-[ribosomal protein bS18] + CoA + H(+)</text>
        <dbReference type="Rhea" id="RHEA:43756"/>
        <dbReference type="Rhea" id="RHEA-COMP:10676"/>
        <dbReference type="Rhea" id="RHEA-COMP:10677"/>
        <dbReference type="ChEBI" id="CHEBI:15378"/>
        <dbReference type="ChEBI" id="CHEBI:57287"/>
        <dbReference type="ChEBI" id="CHEBI:57288"/>
        <dbReference type="ChEBI" id="CHEBI:64718"/>
        <dbReference type="ChEBI" id="CHEBI:83683"/>
        <dbReference type="EC" id="2.3.1.266"/>
    </reaction>
</comment>
<dbReference type="RefSeq" id="WP_367878714.1">
    <property type="nucleotide sequence ID" value="NZ_JBFNXX010000012.1"/>
</dbReference>
<evidence type="ECO:0000259" key="6">
    <source>
        <dbReference type="PROSITE" id="PS51186"/>
    </source>
</evidence>
<keyword evidence="8" id="KW-1185">Reference proteome</keyword>
<dbReference type="Proteomes" id="UP001556098">
    <property type="component" value="Unassembled WGS sequence"/>
</dbReference>
<sequence length="151" mass="16293">MTPQALARLHAAAFTRERPWTVAEFENLLASPHMRLFSRRTGFALTRTVAGESELLTLAVDPAHRRQGIGRALAEEWLAAVAAGAESAFLEVASDNLPALALYRSLGFDEAGLRKGYYARPGAAHADAILMQRKLTLGQMGESTSQTPESG</sequence>
<reference evidence="7 8" key="1">
    <citation type="submission" date="2024-07" db="EMBL/GenBank/DDBJ databases">
        <title>Marimonas sp.nov., isolated from tidal-flat sediment.</title>
        <authorList>
            <person name="Jayan J.N."/>
            <person name="Lee S.S."/>
        </authorList>
    </citation>
    <scope>NUCLEOTIDE SEQUENCE [LARGE SCALE GENOMIC DNA]</scope>
    <source>
        <strain evidence="7 8">MJW-29</strain>
    </source>
</reference>
<comment type="function">
    <text evidence="5">Acetylates the N-terminal alanine of ribosomal protein bS18.</text>
</comment>
<dbReference type="InterPro" id="IPR006464">
    <property type="entry name" value="AcTrfase_RimI/Ard1"/>
</dbReference>
<evidence type="ECO:0000256" key="1">
    <source>
        <dbReference type="ARBA" id="ARBA00005395"/>
    </source>
</evidence>
<keyword evidence="2 5" id="KW-0963">Cytoplasm</keyword>
<dbReference type="InterPro" id="IPR016181">
    <property type="entry name" value="Acyl_CoA_acyltransferase"/>
</dbReference>
<dbReference type="Gene3D" id="3.40.630.30">
    <property type="match status" value="1"/>
</dbReference>
<keyword evidence="3 7" id="KW-0808">Transferase</keyword>
<keyword evidence="7" id="KW-0689">Ribosomal protein</keyword>
<dbReference type="Pfam" id="PF00583">
    <property type="entry name" value="Acetyltransf_1"/>
    <property type="match status" value="1"/>
</dbReference>
<name>A0ABV3RPW0_9RHOB</name>
<evidence type="ECO:0000256" key="5">
    <source>
        <dbReference type="RuleBase" id="RU363094"/>
    </source>
</evidence>
<proteinExistence type="inferred from homology"/>
<evidence type="ECO:0000256" key="3">
    <source>
        <dbReference type="ARBA" id="ARBA00022679"/>
    </source>
</evidence>
<dbReference type="NCBIfam" id="TIGR01575">
    <property type="entry name" value="rimI"/>
    <property type="match status" value="1"/>
</dbReference>
<dbReference type="CDD" id="cd04301">
    <property type="entry name" value="NAT_SF"/>
    <property type="match status" value="1"/>
</dbReference>
<dbReference type="GO" id="GO:0008999">
    <property type="term" value="F:protein-N-terminal-alanine acetyltransferase activity"/>
    <property type="evidence" value="ECO:0007669"/>
    <property type="project" value="UniProtKB-EC"/>
</dbReference>
<comment type="similarity">
    <text evidence="1 5">Belongs to the acetyltransferase family. RimI subfamily.</text>
</comment>
<dbReference type="InterPro" id="IPR050680">
    <property type="entry name" value="YpeA/RimI_acetyltransf"/>
</dbReference>
<organism evidence="7 8">
    <name type="scientific">Sulfitobacter sediminis</name>
    <dbReference type="NCBI Taxonomy" id="3234186"/>
    <lineage>
        <taxon>Bacteria</taxon>
        <taxon>Pseudomonadati</taxon>
        <taxon>Pseudomonadota</taxon>
        <taxon>Alphaproteobacteria</taxon>
        <taxon>Rhodobacterales</taxon>
        <taxon>Roseobacteraceae</taxon>
        <taxon>Sulfitobacter</taxon>
    </lineage>
</organism>
<dbReference type="SUPFAM" id="SSF55729">
    <property type="entry name" value="Acyl-CoA N-acyltransferases (Nat)"/>
    <property type="match status" value="1"/>
</dbReference>
<keyword evidence="4 7" id="KW-0012">Acyltransferase</keyword>
<evidence type="ECO:0000256" key="2">
    <source>
        <dbReference type="ARBA" id="ARBA00022490"/>
    </source>
</evidence>
<accession>A0ABV3RPW0</accession>
<feature type="domain" description="N-acetyltransferase" evidence="6">
    <location>
        <begin position="1"/>
        <end position="136"/>
    </location>
</feature>
<protein>
    <recommendedName>
        <fullName evidence="5">[Ribosomal protein bS18]-alanine N-acetyltransferase</fullName>
        <ecNumber evidence="5">2.3.1.266</ecNumber>
    </recommendedName>
</protein>
<comment type="caution">
    <text evidence="7">The sequence shown here is derived from an EMBL/GenBank/DDBJ whole genome shotgun (WGS) entry which is preliminary data.</text>
</comment>
<dbReference type="EC" id="2.3.1.266" evidence="5"/>